<evidence type="ECO:0000256" key="5">
    <source>
        <dbReference type="ARBA" id="ARBA00022837"/>
    </source>
</evidence>
<gene>
    <name evidence="8" type="ORF">CBP51_19640</name>
</gene>
<comment type="similarity">
    <text evidence="2">Belongs to the PilY1 family.</text>
</comment>
<evidence type="ECO:0000256" key="2">
    <source>
        <dbReference type="ARBA" id="ARBA00008387"/>
    </source>
</evidence>
<accession>A0A266Q2M7</accession>
<feature type="domain" description="PilY1 beta-propeller" evidence="7">
    <location>
        <begin position="995"/>
        <end position="1321"/>
    </location>
</feature>
<dbReference type="GO" id="GO:0009289">
    <property type="term" value="C:pilus"/>
    <property type="evidence" value="ECO:0007669"/>
    <property type="project" value="UniProtKB-SubCell"/>
</dbReference>
<evidence type="ECO:0000256" key="4">
    <source>
        <dbReference type="ARBA" id="ARBA00022723"/>
    </source>
</evidence>
<evidence type="ECO:0000256" key="1">
    <source>
        <dbReference type="ARBA" id="ARBA00004561"/>
    </source>
</evidence>
<dbReference type="InterPro" id="IPR011047">
    <property type="entry name" value="Quinoprotein_ADH-like_sf"/>
</dbReference>
<protein>
    <recommendedName>
        <fullName evidence="7">PilY1 beta-propeller domain-containing protein</fullName>
    </recommendedName>
</protein>
<keyword evidence="6" id="KW-0281">Fimbrium</keyword>
<evidence type="ECO:0000259" key="7">
    <source>
        <dbReference type="Pfam" id="PF05567"/>
    </source>
</evidence>
<dbReference type="SUPFAM" id="SSF50998">
    <property type="entry name" value="Quinoprotein alcohol dehydrogenase-like"/>
    <property type="match status" value="1"/>
</dbReference>
<evidence type="ECO:0000256" key="6">
    <source>
        <dbReference type="ARBA" id="ARBA00023263"/>
    </source>
</evidence>
<keyword evidence="3" id="KW-1029">Fimbrium biogenesis</keyword>
<reference evidence="9" key="1">
    <citation type="submission" date="2017-05" db="EMBL/GenBank/DDBJ databases">
        <authorList>
            <person name="Barney B.M."/>
        </authorList>
    </citation>
    <scope>NUCLEOTIDE SEQUENCE [LARGE SCALE GENOMIC DNA]</scope>
    <source>
        <strain evidence="9">PSBB022</strain>
    </source>
</reference>
<dbReference type="InterPro" id="IPR008707">
    <property type="entry name" value="B-propeller_PilY1"/>
</dbReference>
<name>A0A266Q2M7_9GAMM</name>
<keyword evidence="5" id="KW-0106">Calcium</keyword>
<comment type="subcellular location">
    <subcellularLocation>
        <location evidence="1">Fimbrium</location>
    </subcellularLocation>
</comment>
<evidence type="ECO:0000313" key="9">
    <source>
        <dbReference type="Proteomes" id="UP000216101"/>
    </source>
</evidence>
<evidence type="ECO:0000313" key="8">
    <source>
        <dbReference type="EMBL" id="OZY83619.1"/>
    </source>
</evidence>
<sequence>MRTLFCNQFISARSDITMMNALVVRMKKVFLSATVIPSLLLMTSTLLTSLHSYAEPAQEPLFLTTAATPVVIFSMSRDHELSKKAYNDYTNMTGGVMTMRDTTYNNDFDYYGYFDSDWCYSYSTTNKKFSPSNTTTNHQCNGSEWSGNFLNWATMTRMDILRRVLYGGKRAVDTETSTVLERAYLPRDNHAFAKVYNPSSKGNTSGAVSLYTPYLHASISLCNVSKDGVPEIRVAKGEWYNWANTEVVQCEWSREATNPDHSSHATKSQLATYIARVDVCVAGKDDQADRCRSYDNNIKKPTGVLQEYEDTINFGLVTGTWEKNRSGGVLRKKAGPLVGNSYTGTVDNVNEYSRTTGIFNPNVVGIIGNIDRFRISGYNLSNYSNVLDWGNPVGEIYAEALRYLSGKRPSNSEFSGAGPTWHFYGDSNGPSGISKVDTWDDPLVNAQECTKCSVILISSGPNSWDSTSGSDAHKITDGIVGSIVQGMTLAKLNSDYTDKIGTLEFGANESYFNGGTNRSTQCSSVSLTGLSKVLGLCPEEPMAQGSYVTAGLAYLAQSKSIRSDQTKTIDTYAVELSQGLPSLDIPVGDGTMSIVPICTSQSNGQTCSLVSVRVEDIQLVDDKPVRGSYLFYWEDQESGSDHDMDSVQRIEFCTGVYCADFGTGTGTDATSTHRGNDKTYKAHTAKLTHNAIADNTLRVINTIPYWATGAQMSLTYIISGTASDGLQSTEWVKRGGNDPHNLVNNSGVSIKSSLGSNNWYNTIPPDGSDYLPRDDGADRRYLTTKTFTLGSSTTNRLKTPLYYAAKYGNFDSMDASGAPIGWDKKNNITGAEIPDGIPDAYFSVNNPALLEPRLKEMLGQAAKKEASATSVATNSTRLTEGSKVYQAIFNSEKWSGQLSILEIDSNNKLVETNVKTEANGATTFASPAQRNIYTARKNSDGTIQRVAFQWANMTPTQKAFLQDGGSEALGEARVNWLRGDRSGEGELLRTRELLLGDIVNSSPVISGRKNIRYQRLAGDAGSAYSTYESPELLFVGANDGKLHAFNPSNLNEVYAYVPNAIYNKLARVTSPNYGSGGSLHQYLVDGPLFVGDAYLNNEWRTVLVGTFGAGARGLYALDVTDGAAPSIIFEFTEEDYPQLGYMLGQAQIAPLPDGTWAVVAGNGYHYSGSQTSQLVIINLETKAVRFINTDTGKGLSEPALLPNINGLVEYAYAGDLEGNLWKFDLTESGTVAYSSTPLFVAKDSSGNAQPISTMPTLGLNPLKNNAVMVYFGTGKYFDIGDNVPTQYPVQSFYAIADTGSVVSYTSATRSNVLHEKTITQTDNTRTIGGERNTEEGVVTSAVNWTDIYGWYLDFTPSMVSGLSPSLN</sequence>
<dbReference type="EMBL" id="NHNI01000004">
    <property type="protein sequence ID" value="OZY83619.1"/>
    <property type="molecule type" value="Genomic_DNA"/>
</dbReference>
<dbReference type="Pfam" id="PF05567">
    <property type="entry name" value="T4P_PilY1"/>
    <property type="match status" value="1"/>
</dbReference>
<comment type="caution">
    <text evidence="8">The sequence shown here is derived from an EMBL/GenBank/DDBJ whole genome shotgun (WGS) entry which is preliminary data.</text>
</comment>
<dbReference type="Proteomes" id="UP000216101">
    <property type="component" value="Unassembled WGS sequence"/>
</dbReference>
<keyword evidence="9" id="KW-1185">Reference proteome</keyword>
<dbReference type="GO" id="GO:0046872">
    <property type="term" value="F:metal ion binding"/>
    <property type="evidence" value="ECO:0007669"/>
    <property type="project" value="UniProtKB-KW"/>
</dbReference>
<proteinExistence type="inferred from homology"/>
<keyword evidence="4" id="KW-0479">Metal-binding</keyword>
<evidence type="ECO:0000256" key="3">
    <source>
        <dbReference type="ARBA" id="ARBA00022558"/>
    </source>
</evidence>
<organism evidence="8 9">
    <name type="scientific">Cellvibrio mixtus</name>
    <dbReference type="NCBI Taxonomy" id="39650"/>
    <lineage>
        <taxon>Bacteria</taxon>
        <taxon>Pseudomonadati</taxon>
        <taxon>Pseudomonadota</taxon>
        <taxon>Gammaproteobacteria</taxon>
        <taxon>Cellvibrionales</taxon>
        <taxon>Cellvibrionaceae</taxon>
        <taxon>Cellvibrio</taxon>
    </lineage>
</organism>